<dbReference type="SUPFAM" id="SSF144064">
    <property type="entry name" value="Heme iron utilization protein-like"/>
    <property type="match status" value="1"/>
</dbReference>
<dbReference type="CDD" id="cd16829">
    <property type="entry name" value="ChuX_HutX-like"/>
    <property type="match status" value="1"/>
</dbReference>
<keyword evidence="2" id="KW-1185">Reference proteome</keyword>
<dbReference type="Proteomes" id="UP000276437">
    <property type="component" value="Chromosome"/>
</dbReference>
<dbReference type="PIRSF" id="PIRSF030840">
    <property type="entry name" value="DUF1008"/>
    <property type="match status" value="1"/>
</dbReference>
<dbReference type="KEGG" id="mana:MAMMFC1_02817"/>
<dbReference type="AlphaFoldDB" id="A0A348AM34"/>
<organism evidence="1 2">
    <name type="scientific">Methylomusa anaerophila</name>
    <dbReference type="NCBI Taxonomy" id="1930071"/>
    <lineage>
        <taxon>Bacteria</taxon>
        <taxon>Bacillati</taxon>
        <taxon>Bacillota</taxon>
        <taxon>Negativicutes</taxon>
        <taxon>Selenomonadales</taxon>
        <taxon>Sporomusaceae</taxon>
        <taxon>Methylomusa</taxon>
    </lineage>
</organism>
<dbReference type="EMBL" id="AP018449">
    <property type="protein sequence ID" value="BBB92132.1"/>
    <property type="molecule type" value="Genomic_DNA"/>
</dbReference>
<accession>A0A348AM34</accession>
<dbReference type="OrthoDB" id="8781266at2"/>
<dbReference type="NCBIfam" id="TIGR04108">
    <property type="entry name" value="HutX"/>
    <property type="match status" value="1"/>
</dbReference>
<protein>
    <submittedName>
        <fullName evidence="1">ChuX-like family protein</fullName>
    </submittedName>
</protein>
<evidence type="ECO:0000313" key="1">
    <source>
        <dbReference type="EMBL" id="BBB92132.1"/>
    </source>
</evidence>
<dbReference type="Pfam" id="PF06228">
    <property type="entry name" value="ChuX_HutX"/>
    <property type="match status" value="1"/>
</dbReference>
<gene>
    <name evidence="1" type="ORF">MAMMFC1_02817</name>
</gene>
<dbReference type="InterPro" id="IPR053733">
    <property type="entry name" value="Heme_Transport_Util_sf"/>
</dbReference>
<dbReference type="RefSeq" id="WP_126309071.1">
    <property type="nucleotide sequence ID" value="NZ_AP018449.1"/>
</dbReference>
<proteinExistence type="predicted"/>
<dbReference type="Gene3D" id="3.40.1570.10">
    <property type="entry name" value="HemS/ChuS/ChuX like domains"/>
    <property type="match status" value="1"/>
</dbReference>
<sequence length="174" mass="19465">MRIKIAEVLRKYPGKVPSSIAAELGVSEMDVIRAMSFEDAQEVSAACFDEIMTAVADWGVVTLLVANEAAILEVKGHIPPGSHGFGYYNFKHGQSPIGGHIKASAIKSIFFVNRPYRGLESMSIQFFNSEGQGIFKIFLSRDQKRRIIPEQRQKYAELREVLLEQMDETMPISV</sequence>
<evidence type="ECO:0000313" key="2">
    <source>
        <dbReference type="Proteomes" id="UP000276437"/>
    </source>
</evidence>
<reference evidence="1 2" key="1">
    <citation type="journal article" date="2018" name="Int. J. Syst. Evol. Microbiol.">
        <title>Methylomusa anaerophila gen. nov., sp. nov., an anaerobic methanol-utilizing bacterium isolated from a microbial fuel cell.</title>
        <authorList>
            <person name="Amano N."/>
            <person name="Yamamuro A."/>
            <person name="Miyahara M."/>
            <person name="Kouzuma A."/>
            <person name="Abe T."/>
            <person name="Watanabe K."/>
        </authorList>
    </citation>
    <scope>NUCLEOTIDE SEQUENCE [LARGE SCALE GENOMIC DNA]</scope>
    <source>
        <strain evidence="1 2">MMFC1</strain>
    </source>
</reference>
<dbReference type="InterPro" id="IPR010413">
    <property type="entry name" value="HutX-like"/>
</dbReference>
<name>A0A348AM34_9FIRM</name>